<dbReference type="OrthoDB" id="9801593at2"/>
<dbReference type="PANTHER" id="PTHR43745:SF2">
    <property type="entry name" value="NITROREDUCTASE MJ1384-RELATED"/>
    <property type="match status" value="1"/>
</dbReference>
<dbReference type="NCBIfam" id="TIGR03605">
    <property type="entry name" value="antibiot_sagB"/>
    <property type="match status" value="1"/>
</dbReference>
<dbReference type="InterPro" id="IPR029479">
    <property type="entry name" value="Nitroreductase"/>
</dbReference>
<protein>
    <submittedName>
        <fullName evidence="3">SagB-type dehydrogenase domain-containing protein</fullName>
    </submittedName>
</protein>
<dbReference type="AlphaFoldDB" id="A0A1M5T405"/>
<feature type="domain" description="Nitroreductase" evidence="2">
    <location>
        <begin position="60"/>
        <end position="242"/>
    </location>
</feature>
<dbReference type="SUPFAM" id="SSF55469">
    <property type="entry name" value="FMN-dependent nitroreductase-like"/>
    <property type="match status" value="1"/>
</dbReference>
<dbReference type="Gene3D" id="3.40.109.10">
    <property type="entry name" value="NADH Oxidase"/>
    <property type="match status" value="1"/>
</dbReference>
<dbReference type="EMBL" id="FQXN01000004">
    <property type="protein sequence ID" value="SHH45412.1"/>
    <property type="molecule type" value="Genomic_DNA"/>
</dbReference>
<dbReference type="GO" id="GO:0016491">
    <property type="term" value="F:oxidoreductase activity"/>
    <property type="evidence" value="ECO:0007669"/>
    <property type="project" value="InterPro"/>
</dbReference>
<evidence type="ECO:0000259" key="2">
    <source>
        <dbReference type="Pfam" id="PF00881"/>
    </source>
</evidence>
<dbReference type="RefSeq" id="WP_073073124.1">
    <property type="nucleotide sequence ID" value="NZ_FQXN01000004.1"/>
</dbReference>
<dbReference type="InterPro" id="IPR020051">
    <property type="entry name" value="SagB-type_dehydrogenase"/>
</dbReference>
<sequence length="243" mass="27576">MEKTREFLKSSWRNIKETDRKKGLPKPPVEKPYNKLDTVIDLPKFNDFNDLGSARLIDLISKRRSRRKYSTSPLSLKELSFLLWSTQGVSKYIKEKEVVFKTVPSAGACHPFETYLVVFDVEGLEKGIYRFLSLEHKLLLLKTGDFSKEIIDATLGQQFIGNSSVVFVWAAIPYRTEWKYAQESYKAIALDAGHICQNLYLATESIGCGTCAVAAYDQEKMDQLIGLDGQNEFVVYLAPVGKL</sequence>
<evidence type="ECO:0000256" key="1">
    <source>
        <dbReference type="SAM" id="MobiDB-lite"/>
    </source>
</evidence>
<feature type="region of interest" description="Disordered" evidence="1">
    <location>
        <begin position="1"/>
        <end position="31"/>
    </location>
</feature>
<reference evidence="4" key="1">
    <citation type="submission" date="2016-11" db="EMBL/GenBank/DDBJ databases">
        <authorList>
            <person name="Varghese N."/>
            <person name="Submissions S."/>
        </authorList>
    </citation>
    <scope>NUCLEOTIDE SEQUENCE [LARGE SCALE GENOMIC DNA]</scope>
    <source>
        <strain evidence="4">DSM 15807</strain>
    </source>
</reference>
<keyword evidence="4" id="KW-1185">Reference proteome</keyword>
<organism evidence="3 4">
    <name type="scientific">Thermosipho atlanticus DSM 15807</name>
    <dbReference type="NCBI Taxonomy" id="1123380"/>
    <lineage>
        <taxon>Bacteria</taxon>
        <taxon>Thermotogati</taxon>
        <taxon>Thermotogota</taxon>
        <taxon>Thermotogae</taxon>
        <taxon>Thermotogales</taxon>
        <taxon>Fervidobacteriaceae</taxon>
        <taxon>Thermosipho</taxon>
    </lineage>
</organism>
<dbReference type="PANTHER" id="PTHR43745">
    <property type="entry name" value="NITROREDUCTASE MJ1384-RELATED"/>
    <property type="match status" value="1"/>
</dbReference>
<dbReference type="Pfam" id="PF00881">
    <property type="entry name" value="Nitroreductase"/>
    <property type="match status" value="1"/>
</dbReference>
<gene>
    <name evidence="3" type="ORF">SAMN02745199_1153</name>
</gene>
<dbReference type="CDD" id="cd02142">
    <property type="entry name" value="McbC_SagB-like_oxidoreductase"/>
    <property type="match status" value="1"/>
</dbReference>
<evidence type="ECO:0000313" key="3">
    <source>
        <dbReference type="EMBL" id="SHH45412.1"/>
    </source>
</evidence>
<dbReference type="InterPro" id="IPR052544">
    <property type="entry name" value="Bacteriocin_Proc_Enz"/>
</dbReference>
<dbReference type="Proteomes" id="UP000242592">
    <property type="component" value="Unassembled WGS sequence"/>
</dbReference>
<name>A0A1M5T405_9BACT</name>
<proteinExistence type="predicted"/>
<accession>A0A1M5T405</accession>
<evidence type="ECO:0000313" key="4">
    <source>
        <dbReference type="Proteomes" id="UP000242592"/>
    </source>
</evidence>
<dbReference type="STRING" id="1123380.SAMN02745199_1153"/>
<dbReference type="InterPro" id="IPR000415">
    <property type="entry name" value="Nitroreductase-like"/>
</dbReference>